<name>A0A1N5TPI4_9ARCH</name>
<gene>
    <name evidence="1" type="ORF">CSP5_0633</name>
</gene>
<dbReference type="EMBL" id="LT671858">
    <property type="protein sequence ID" value="SIM49879.1"/>
    <property type="molecule type" value="Genomic_DNA"/>
</dbReference>
<dbReference type="Proteomes" id="UP000195607">
    <property type="component" value="Chromosome I"/>
</dbReference>
<protein>
    <submittedName>
        <fullName evidence="1">Uncharacterized protein</fullName>
    </submittedName>
</protein>
<dbReference type="AlphaFoldDB" id="A0A1N5TPI4"/>
<accession>A0A1N5TPI4</accession>
<evidence type="ECO:0000313" key="1">
    <source>
        <dbReference type="EMBL" id="SIM49879.1"/>
    </source>
</evidence>
<organism evidence="1 2">
    <name type="scientific">Cuniculiplasma divulgatum</name>
    <dbReference type="NCBI Taxonomy" id="1673428"/>
    <lineage>
        <taxon>Archaea</taxon>
        <taxon>Methanobacteriati</taxon>
        <taxon>Thermoplasmatota</taxon>
        <taxon>Thermoplasmata</taxon>
        <taxon>Thermoplasmatales</taxon>
        <taxon>Cuniculiplasmataceae</taxon>
        <taxon>Cuniculiplasma</taxon>
    </lineage>
</organism>
<sequence>MTCTIIELEHHDNNIIEKNRYRESMQKAVYQIIEVFS</sequence>
<evidence type="ECO:0000313" key="2">
    <source>
        <dbReference type="Proteomes" id="UP000195607"/>
    </source>
</evidence>
<reference evidence="1 2" key="1">
    <citation type="submission" date="2016-04" db="EMBL/GenBank/DDBJ databases">
        <authorList>
            <person name="Evans L.H."/>
            <person name="Alamgir A."/>
            <person name="Owens N."/>
            <person name="Weber N.D."/>
            <person name="Virtaneva K."/>
            <person name="Barbian K."/>
            <person name="Babar A."/>
            <person name="Rosenke K."/>
        </authorList>
    </citation>
    <scope>NUCLEOTIDE SEQUENCE [LARGE SCALE GENOMIC DNA]</scope>
    <source>
        <strain evidence="2">S5(T) (JCM 30642 \VKM B-2941)</strain>
    </source>
</reference>
<proteinExistence type="predicted"/>